<dbReference type="PANTHER" id="PTHR42715:SF10">
    <property type="entry name" value="BETA-GLUCOSIDASE"/>
    <property type="match status" value="1"/>
</dbReference>
<dbReference type="InterPro" id="IPR036881">
    <property type="entry name" value="Glyco_hydro_3_C_sf"/>
</dbReference>
<proteinExistence type="inferred from homology"/>
<dbReference type="SMART" id="SM01217">
    <property type="entry name" value="Fn3_like"/>
    <property type="match status" value="1"/>
</dbReference>
<dbReference type="Proteomes" id="UP000070299">
    <property type="component" value="Unassembled WGS sequence"/>
</dbReference>
<evidence type="ECO:0000256" key="1">
    <source>
        <dbReference type="ARBA" id="ARBA00005336"/>
    </source>
</evidence>
<organism evidence="11 12">
    <name type="scientific">Paraglaciecola hydrolytica</name>
    <dbReference type="NCBI Taxonomy" id="1799789"/>
    <lineage>
        <taxon>Bacteria</taxon>
        <taxon>Pseudomonadati</taxon>
        <taxon>Pseudomonadota</taxon>
        <taxon>Gammaproteobacteria</taxon>
        <taxon>Alteromonadales</taxon>
        <taxon>Alteromonadaceae</taxon>
        <taxon>Paraglaciecola</taxon>
    </lineage>
</organism>
<evidence type="ECO:0000256" key="2">
    <source>
        <dbReference type="ARBA" id="ARBA00022801"/>
    </source>
</evidence>
<keyword evidence="9" id="KW-0732">Signal</keyword>
<keyword evidence="3" id="KW-0119">Carbohydrate metabolism</keyword>
<dbReference type="Pfam" id="PF14310">
    <property type="entry name" value="Fn3-like"/>
    <property type="match status" value="1"/>
</dbReference>
<dbReference type="GO" id="GO:0005975">
    <property type="term" value="P:carbohydrate metabolic process"/>
    <property type="evidence" value="ECO:0007669"/>
    <property type="project" value="InterPro"/>
</dbReference>
<keyword evidence="12" id="KW-1185">Reference proteome</keyword>
<keyword evidence="4 8" id="KW-0326">Glycosidase</keyword>
<evidence type="ECO:0000256" key="5">
    <source>
        <dbReference type="ARBA" id="ARBA00031448"/>
    </source>
</evidence>
<evidence type="ECO:0000256" key="4">
    <source>
        <dbReference type="ARBA" id="ARBA00023295"/>
    </source>
</evidence>
<dbReference type="Gene3D" id="3.40.50.1700">
    <property type="entry name" value="Glycoside hydrolase family 3 C-terminal domain"/>
    <property type="match status" value="1"/>
</dbReference>
<gene>
    <name evidence="11" type="ORF">AX660_02900</name>
</gene>
<dbReference type="STRING" id="1799789.AX660_02900"/>
<evidence type="ECO:0000256" key="9">
    <source>
        <dbReference type="SAM" id="SignalP"/>
    </source>
</evidence>
<dbReference type="InterPro" id="IPR036962">
    <property type="entry name" value="Glyco_hydro_3_N_sf"/>
</dbReference>
<evidence type="ECO:0000256" key="3">
    <source>
        <dbReference type="ARBA" id="ARBA00023277"/>
    </source>
</evidence>
<dbReference type="InterPro" id="IPR019800">
    <property type="entry name" value="Glyco_hydro_3_AS"/>
</dbReference>
<dbReference type="OrthoDB" id="9781691at2"/>
<keyword evidence="2 8" id="KW-0378">Hydrolase</keyword>
<dbReference type="Gene3D" id="2.60.40.10">
    <property type="entry name" value="Immunoglobulins"/>
    <property type="match status" value="1"/>
</dbReference>
<dbReference type="Pfam" id="PF01915">
    <property type="entry name" value="Glyco_hydro_3_C"/>
    <property type="match status" value="1"/>
</dbReference>
<dbReference type="InterPro" id="IPR017853">
    <property type="entry name" value="GH"/>
</dbReference>
<feature type="chain" id="PRO_5007550140" description="Beta-D-glucoside glucohydrolase" evidence="9">
    <location>
        <begin position="36"/>
        <end position="775"/>
    </location>
</feature>
<dbReference type="PRINTS" id="PR00133">
    <property type="entry name" value="GLHYDRLASE3"/>
</dbReference>
<dbReference type="InterPro" id="IPR050288">
    <property type="entry name" value="Cellulose_deg_GH3"/>
</dbReference>
<dbReference type="InterPro" id="IPR026891">
    <property type="entry name" value="Fn3-like"/>
</dbReference>
<dbReference type="SUPFAM" id="SSF52279">
    <property type="entry name" value="Beta-D-glucan exohydrolase, C-terminal domain"/>
    <property type="match status" value="1"/>
</dbReference>
<dbReference type="GO" id="GO:0008422">
    <property type="term" value="F:beta-glucosidase activity"/>
    <property type="evidence" value="ECO:0007669"/>
    <property type="project" value="UniProtKB-ARBA"/>
</dbReference>
<comment type="caution">
    <text evidence="11">The sequence shown here is derived from an EMBL/GenBank/DDBJ whole genome shotgun (WGS) entry which is preliminary data.</text>
</comment>
<dbReference type="FunFam" id="2.60.40.10:FF:000495">
    <property type="entry name" value="Periplasmic beta-glucosidase"/>
    <property type="match status" value="1"/>
</dbReference>
<sequence length="775" mass="84369">MIRNIKANKPKSIAFRAIWLSLFVASSMSVLPALATTAPKLGQASLDEVIQALSLEEKVKLVRGTGMNMGDSGPTVGQTKDKVPGAAGTTYAIPRLGIPSIVLADGPAGLRIAPTRDDDKDHTYYATAFPIANLLSSSWDLSLVEQVGQAIGAESKEYGVDVLLAPALNIHRFALGGRNFEYYSEDPLLSGKMAAAMVRGVQSQGVGTSLKHFVANNHEWNRNTIDVQLDERALREIYLRGFEIAVKESQPWTVMSSYNKVNGEYTSESAYLLTEVLRDQWGFDGVVMTDWFGGKDAAEQMAAGNDLLMPGMDYQEGMIIGAIKSGKLDEAKLDRNVKNILQLVQASPAFSQYAYNNKPDLIKHGQLSKTVAEEGMVLLKNNAQTLPLRDKQSLALFGNHSFDVLIGGTGSGDVNEAYVVTLEDGLKEAGIEFETGLASAYKAHIKTENAKRPVSNNPLAAFMPKPALVEFGLKQELLHASAQKYSAALVTIGRSSGEFVDRQQSDFYLTEQERAMLDMVSSVFRQQGKPVVVILNVGGVIEMASWQDKADAILLAYQPGQEAGNAIVDLLLGHTNPSGKLPDTWPLDLPDYPAAKEFPGTVLDPEAKPEGMMQTVPAKVTYDDGIMLGYRYFNTQKVEVAYPFGFGLSYTDFTYSAISLSSQVFSDKIVAQITVKNSGKVAGKEVVQVYVSAPQTNLVKPESELRAFAKTTLLQPGESEVLSFELSARDLSSFDQEHNMWLAQSGEYVLKAGKSSREILQSARFSLPKDLAIKP</sequence>
<dbReference type="Pfam" id="PF00933">
    <property type="entry name" value="Glyco_hydro_3"/>
    <property type="match status" value="1"/>
</dbReference>
<accession>A0A148KKF0</accession>
<reference evidence="12" key="1">
    <citation type="submission" date="2016-02" db="EMBL/GenBank/DDBJ databases">
        <authorList>
            <person name="Schultz-Johansen M."/>
            <person name="Glaring M.A."/>
            <person name="Bech P.K."/>
            <person name="Stougaard P."/>
        </authorList>
    </citation>
    <scope>NUCLEOTIDE SEQUENCE [LARGE SCALE GENOMIC DNA]</scope>
    <source>
        <strain evidence="12">S66</strain>
    </source>
</reference>
<protein>
    <recommendedName>
        <fullName evidence="7">Beta-D-glucoside glucohydrolase</fullName>
    </recommendedName>
    <alternativeName>
        <fullName evidence="5">Cellobiase</fullName>
    </alternativeName>
    <alternativeName>
        <fullName evidence="6">Gentiobiase</fullName>
    </alternativeName>
</protein>
<evidence type="ECO:0000313" key="12">
    <source>
        <dbReference type="Proteomes" id="UP000070299"/>
    </source>
</evidence>
<dbReference type="InterPro" id="IPR002772">
    <property type="entry name" value="Glyco_hydro_3_C"/>
</dbReference>
<evidence type="ECO:0000313" key="11">
    <source>
        <dbReference type="EMBL" id="KXI26741.1"/>
    </source>
</evidence>
<evidence type="ECO:0000259" key="10">
    <source>
        <dbReference type="SMART" id="SM01217"/>
    </source>
</evidence>
<evidence type="ECO:0000256" key="7">
    <source>
        <dbReference type="ARBA" id="ARBA00032594"/>
    </source>
</evidence>
<dbReference type="InterPro" id="IPR001764">
    <property type="entry name" value="Glyco_hydro_3_N"/>
</dbReference>
<dbReference type="PROSITE" id="PS00775">
    <property type="entry name" value="GLYCOSYL_HYDROL_F3"/>
    <property type="match status" value="1"/>
</dbReference>
<evidence type="ECO:0000256" key="6">
    <source>
        <dbReference type="ARBA" id="ARBA00032194"/>
    </source>
</evidence>
<dbReference type="Gene3D" id="3.20.20.300">
    <property type="entry name" value="Glycoside hydrolase, family 3, N-terminal domain"/>
    <property type="match status" value="1"/>
</dbReference>
<dbReference type="AlphaFoldDB" id="A0A148KKF0"/>
<feature type="signal peptide" evidence="9">
    <location>
        <begin position="1"/>
        <end position="35"/>
    </location>
</feature>
<name>A0A148KKF0_9ALTE</name>
<dbReference type="SUPFAM" id="SSF51445">
    <property type="entry name" value="(Trans)glycosidases"/>
    <property type="match status" value="1"/>
</dbReference>
<dbReference type="EMBL" id="LSNE01000020">
    <property type="protein sequence ID" value="KXI26741.1"/>
    <property type="molecule type" value="Genomic_DNA"/>
</dbReference>
<comment type="similarity">
    <text evidence="1 8">Belongs to the glycosyl hydrolase 3 family.</text>
</comment>
<evidence type="ECO:0000256" key="8">
    <source>
        <dbReference type="RuleBase" id="RU361161"/>
    </source>
</evidence>
<feature type="domain" description="Fibronectin type III-like" evidence="10">
    <location>
        <begin position="685"/>
        <end position="756"/>
    </location>
</feature>
<dbReference type="InterPro" id="IPR013783">
    <property type="entry name" value="Ig-like_fold"/>
</dbReference>
<dbReference type="PANTHER" id="PTHR42715">
    <property type="entry name" value="BETA-GLUCOSIDASE"/>
    <property type="match status" value="1"/>
</dbReference>